<dbReference type="EMBL" id="ADVG01000001">
    <property type="protein sequence ID" value="EFH87898.1"/>
    <property type="molecule type" value="Genomic_DNA"/>
</dbReference>
<dbReference type="STRING" id="485913.Krac_9249"/>
<evidence type="ECO:0000313" key="2">
    <source>
        <dbReference type="EMBL" id="EFH87898.1"/>
    </source>
</evidence>
<reference evidence="2 3" key="1">
    <citation type="journal article" date="2011" name="Stand. Genomic Sci.">
        <title>Non-contiguous finished genome sequence and contextual data of the filamentous soil bacterium Ktedonobacter racemifer type strain (SOSP1-21).</title>
        <authorList>
            <person name="Chang Y.J."/>
            <person name="Land M."/>
            <person name="Hauser L."/>
            <person name="Chertkov O."/>
            <person name="Del Rio T.G."/>
            <person name="Nolan M."/>
            <person name="Copeland A."/>
            <person name="Tice H."/>
            <person name="Cheng J.F."/>
            <person name="Lucas S."/>
            <person name="Han C."/>
            <person name="Goodwin L."/>
            <person name="Pitluck S."/>
            <person name="Ivanova N."/>
            <person name="Ovchinikova G."/>
            <person name="Pati A."/>
            <person name="Chen A."/>
            <person name="Palaniappan K."/>
            <person name="Mavromatis K."/>
            <person name="Liolios K."/>
            <person name="Brettin T."/>
            <person name="Fiebig A."/>
            <person name="Rohde M."/>
            <person name="Abt B."/>
            <person name="Goker M."/>
            <person name="Detter J.C."/>
            <person name="Woyke T."/>
            <person name="Bristow J."/>
            <person name="Eisen J.A."/>
            <person name="Markowitz V."/>
            <person name="Hugenholtz P."/>
            <person name="Kyrpides N.C."/>
            <person name="Klenk H.P."/>
            <person name="Lapidus A."/>
        </authorList>
    </citation>
    <scope>NUCLEOTIDE SEQUENCE [LARGE SCALE GENOMIC DNA]</scope>
    <source>
        <strain evidence="3">DSM 44963</strain>
    </source>
</reference>
<organism evidence="2 3">
    <name type="scientific">Ktedonobacter racemifer DSM 44963</name>
    <dbReference type="NCBI Taxonomy" id="485913"/>
    <lineage>
        <taxon>Bacteria</taxon>
        <taxon>Bacillati</taxon>
        <taxon>Chloroflexota</taxon>
        <taxon>Ktedonobacteria</taxon>
        <taxon>Ktedonobacterales</taxon>
        <taxon>Ktedonobacteraceae</taxon>
        <taxon>Ktedonobacter</taxon>
    </lineage>
</organism>
<keyword evidence="3" id="KW-1185">Reference proteome</keyword>
<dbReference type="AlphaFoldDB" id="D6TBB4"/>
<feature type="region of interest" description="Disordered" evidence="1">
    <location>
        <begin position="66"/>
        <end position="91"/>
    </location>
</feature>
<evidence type="ECO:0000313" key="3">
    <source>
        <dbReference type="Proteomes" id="UP000004508"/>
    </source>
</evidence>
<evidence type="ECO:0000256" key="1">
    <source>
        <dbReference type="SAM" id="MobiDB-lite"/>
    </source>
</evidence>
<comment type="caution">
    <text evidence="2">The sequence shown here is derived from an EMBL/GenBank/DDBJ whole genome shotgun (WGS) entry which is preliminary data.</text>
</comment>
<dbReference type="Proteomes" id="UP000004508">
    <property type="component" value="Unassembled WGS sequence"/>
</dbReference>
<gene>
    <name evidence="2" type="ORF">Krac_9249</name>
</gene>
<name>D6TBB4_KTERA</name>
<accession>D6TBB4</accession>
<sequence length="242" mass="26689">MDVPLETVLPGRALLAPGSCSRSHACIRPRFGACPRDHHFPPAGPFLPLLRLQHLVAGYHLGEQCSSLPQTDDPSRERMQAQQQQQPLPPLATDHSRALETTFPHPLLVDSSPLERFSRLHSLAPCCHFSRVRFASSPYLQSKARSPDRLLPPCHPSSLLPLTGNLVSTPNLQKDTHWQPVATFPQGAPAASASPFFLSVKREPSAFATTSIPQNLYDIACVYTHRHPLPPQRPTPTNHITT</sequence>
<protein>
    <submittedName>
        <fullName evidence="2">Uncharacterized protein</fullName>
    </submittedName>
</protein>
<proteinExistence type="predicted"/>
<dbReference type="InParanoid" id="D6TBB4"/>